<evidence type="ECO:0000256" key="5">
    <source>
        <dbReference type="ARBA" id="ARBA00023049"/>
    </source>
</evidence>
<sequence length="134" mass="14188">MGQTGLHIARSVLDKIAAHAAREHPRECCGILTGSGMDVTGTLPAGNVHSSPETHFEIDPQALIDAHRATRSGGPDVLGYYHSHPHGPARPSPTDARMAAGDGRIWAIATRGEVTCWRDDESGFLALPYIVTGA</sequence>
<dbReference type="AlphaFoldDB" id="A0A3N5DS02"/>
<evidence type="ECO:0000256" key="4">
    <source>
        <dbReference type="ARBA" id="ARBA00022833"/>
    </source>
</evidence>
<reference evidence="7 8" key="1">
    <citation type="submission" date="2018-11" db="EMBL/GenBank/DDBJ databases">
        <title>Erythrobacter spongiae sp. nov., isolated from a marine sponge.</title>
        <authorList>
            <person name="Zhuang L."/>
            <person name="Luo L."/>
        </authorList>
    </citation>
    <scope>NUCLEOTIDE SEQUENCE [LARGE SCALE GENOMIC DNA]</scope>
    <source>
        <strain evidence="7 8">HN-E23</strain>
    </source>
</reference>
<dbReference type="GO" id="GO:0008235">
    <property type="term" value="F:metalloexopeptidase activity"/>
    <property type="evidence" value="ECO:0007669"/>
    <property type="project" value="TreeGrafter"/>
</dbReference>
<organism evidence="7 8">
    <name type="scientific">Aurantiacibacter spongiae</name>
    <dbReference type="NCBI Taxonomy" id="2488860"/>
    <lineage>
        <taxon>Bacteria</taxon>
        <taxon>Pseudomonadati</taxon>
        <taxon>Pseudomonadota</taxon>
        <taxon>Alphaproteobacteria</taxon>
        <taxon>Sphingomonadales</taxon>
        <taxon>Erythrobacteraceae</taxon>
        <taxon>Aurantiacibacter</taxon>
    </lineage>
</organism>
<keyword evidence="5" id="KW-0482">Metalloprotease</keyword>
<keyword evidence="8" id="KW-1185">Reference proteome</keyword>
<evidence type="ECO:0000256" key="1">
    <source>
        <dbReference type="ARBA" id="ARBA00022670"/>
    </source>
</evidence>
<comment type="caution">
    <text evidence="7">The sequence shown here is derived from an EMBL/GenBank/DDBJ whole genome shotgun (WGS) entry which is preliminary data.</text>
</comment>
<evidence type="ECO:0000313" key="8">
    <source>
        <dbReference type="Proteomes" id="UP000275232"/>
    </source>
</evidence>
<dbReference type="RefSeq" id="WP_123880906.1">
    <property type="nucleotide sequence ID" value="NZ_RPFZ01000001.1"/>
</dbReference>
<dbReference type="Gene3D" id="3.40.140.10">
    <property type="entry name" value="Cytidine Deaminase, domain 2"/>
    <property type="match status" value="1"/>
</dbReference>
<evidence type="ECO:0000313" key="7">
    <source>
        <dbReference type="EMBL" id="RPF71961.1"/>
    </source>
</evidence>
<protein>
    <submittedName>
        <fullName evidence="7">M67 family peptidase</fullName>
    </submittedName>
</protein>
<dbReference type="SMART" id="SM00232">
    <property type="entry name" value="JAB_MPN"/>
    <property type="match status" value="1"/>
</dbReference>
<accession>A0A3N5DS02</accession>
<dbReference type="InterPro" id="IPR028090">
    <property type="entry name" value="JAB_dom_prok"/>
</dbReference>
<dbReference type="InterPro" id="IPR000555">
    <property type="entry name" value="JAMM/MPN+_dom"/>
</dbReference>
<dbReference type="GO" id="GO:0006508">
    <property type="term" value="P:proteolysis"/>
    <property type="evidence" value="ECO:0007669"/>
    <property type="project" value="UniProtKB-KW"/>
</dbReference>
<dbReference type="EMBL" id="RPFZ01000001">
    <property type="protein sequence ID" value="RPF71961.1"/>
    <property type="molecule type" value="Genomic_DNA"/>
</dbReference>
<dbReference type="InterPro" id="IPR037518">
    <property type="entry name" value="MPN"/>
</dbReference>
<dbReference type="PROSITE" id="PS50249">
    <property type="entry name" value="MPN"/>
    <property type="match status" value="1"/>
</dbReference>
<feature type="domain" description="MPN" evidence="6">
    <location>
        <begin position="6"/>
        <end position="134"/>
    </location>
</feature>
<keyword evidence="2" id="KW-0479">Metal-binding</keyword>
<keyword evidence="4" id="KW-0862">Zinc</keyword>
<dbReference type="CDD" id="cd08070">
    <property type="entry name" value="MPN_like"/>
    <property type="match status" value="1"/>
</dbReference>
<dbReference type="GO" id="GO:0008270">
    <property type="term" value="F:zinc ion binding"/>
    <property type="evidence" value="ECO:0007669"/>
    <property type="project" value="TreeGrafter"/>
</dbReference>
<evidence type="ECO:0000256" key="2">
    <source>
        <dbReference type="ARBA" id="ARBA00022723"/>
    </source>
</evidence>
<dbReference type="OrthoDB" id="9802958at2"/>
<keyword evidence="1" id="KW-0645">Protease</keyword>
<dbReference type="SUPFAM" id="SSF102712">
    <property type="entry name" value="JAB1/MPN domain"/>
    <property type="match status" value="1"/>
</dbReference>
<dbReference type="InterPro" id="IPR051929">
    <property type="entry name" value="VirAsm_ModProt"/>
</dbReference>
<dbReference type="PANTHER" id="PTHR34858:SF1">
    <property type="entry name" value="CYSO-CYSTEINE PEPTIDASE"/>
    <property type="match status" value="1"/>
</dbReference>
<keyword evidence="3" id="KW-0378">Hydrolase</keyword>
<dbReference type="PANTHER" id="PTHR34858">
    <property type="entry name" value="CYSO-CYSTEINE PEPTIDASE"/>
    <property type="match status" value="1"/>
</dbReference>
<evidence type="ECO:0000259" key="6">
    <source>
        <dbReference type="PROSITE" id="PS50249"/>
    </source>
</evidence>
<evidence type="ECO:0000256" key="3">
    <source>
        <dbReference type="ARBA" id="ARBA00022801"/>
    </source>
</evidence>
<dbReference type="Pfam" id="PF14464">
    <property type="entry name" value="Prok-JAB"/>
    <property type="match status" value="1"/>
</dbReference>
<proteinExistence type="predicted"/>
<gene>
    <name evidence="7" type="ORF">EG799_10310</name>
</gene>
<name>A0A3N5DS02_9SPHN</name>
<dbReference type="Proteomes" id="UP000275232">
    <property type="component" value="Unassembled WGS sequence"/>
</dbReference>